<reference evidence="1" key="1">
    <citation type="submission" date="2020-09" db="EMBL/GenBank/DDBJ databases">
        <title>Genome-Enabled Discovery of Anthraquinone Biosynthesis in Senna tora.</title>
        <authorList>
            <person name="Kang S.-H."/>
            <person name="Pandey R.P."/>
            <person name="Lee C.-M."/>
            <person name="Sim J.-S."/>
            <person name="Jeong J.-T."/>
            <person name="Choi B.-S."/>
            <person name="Jung M."/>
            <person name="Ginzburg D."/>
            <person name="Zhao K."/>
            <person name="Won S.Y."/>
            <person name="Oh T.-J."/>
            <person name="Yu Y."/>
            <person name="Kim N.-H."/>
            <person name="Lee O.R."/>
            <person name="Lee T.-H."/>
            <person name="Bashyal P."/>
            <person name="Kim T.-S."/>
            <person name="Lee W.-H."/>
            <person name="Kawkins C."/>
            <person name="Kim C.-K."/>
            <person name="Kim J.S."/>
            <person name="Ahn B.O."/>
            <person name="Rhee S.Y."/>
            <person name="Sohng J.K."/>
        </authorList>
    </citation>
    <scope>NUCLEOTIDE SEQUENCE</scope>
    <source>
        <tissue evidence="1">Leaf</tissue>
    </source>
</reference>
<accession>A0A834TKK1</accession>
<protein>
    <submittedName>
        <fullName evidence="1">Structural maintenance of chromosomes protein 6B-like</fullName>
    </submittedName>
</protein>
<dbReference type="EMBL" id="JAAIUW010000007">
    <property type="protein sequence ID" value="KAF7823903.1"/>
    <property type="molecule type" value="Genomic_DNA"/>
</dbReference>
<comment type="caution">
    <text evidence="1">The sequence shown here is derived from an EMBL/GenBank/DDBJ whole genome shotgun (WGS) entry which is preliminary data.</text>
</comment>
<sequence>MELKNSFGTEEEIKLEVVSSTTSMEANQKLEEKISFITVVPCHPNSVDCLINFEVVKRRELEYGCHGQKSYACAKSRRRRQWLLTAEEEEEDKGKKKKGNWVLDRVKKDEKEDEVKDLSSNRIERIAFEDEKNQYAAANCSSLASSIDVVQQETLEVQQDIQRKKDLLKECQGRVHEAASKAYDLKLPFEELHALIPGEIVKLPKQPETQRSAREKIK</sequence>
<dbReference type="Proteomes" id="UP000634136">
    <property type="component" value="Unassembled WGS sequence"/>
</dbReference>
<proteinExistence type="predicted"/>
<dbReference type="OrthoDB" id="10072614at2759"/>
<keyword evidence="2" id="KW-1185">Reference proteome</keyword>
<evidence type="ECO:0000313" key="1">
    <source>
        <dbReference type="EMBL" id="KAF7823903.1"/>
    </source>
</evidence>
<dbReference type="AlphaFoldDB" id="A0A834TKK1"/>
<evidence type="ECO:0000313" key="2">
    <source>
        <dbReference type="Proteomes" id="UP000634136"/>
    </source>
</evidence>
<name>A0A834TKK1_9FABA</name>
<organism evidence="1 2">
    <name type="scientific">Senna tora</name>
    <dbReference type="NCBI Taxonomy" id="362788"/>
    <lineage>
        <taxon>Eukaryota</taxon>
        <taxon>Viridiplantae</taxon>
        <taxon>Streptophyta</taxon>
        <taxon>Embryophyta</taxon>
        <taxon>Tracheophyta</taxon>
        <taxon>Spermatophyta</taxon>
        <taxon>Magnoliopsida</taxon>
        <taxon>eudicotyledons</taxon>
        <taxon>Gunneridae</taxon>
        <taxon>Pentapetalae</taxon>
        <taxon>rosids</taxon>
        <taxon>fabids</taxon>
        <taxon>Fabales</taxon>
        <taxon>Fabaceae</taxon>
        <taxon>Caesalpinioideae</taxon>
        <taxon>Cassia clade</taxon>
        <taxon>Senna</taxon>
    </lineage>
</organism>
<gene>
    <name evidence="1" type="ORF">G2W53_022047</name>
</gene>